<evidence type="ECO:0000313" key="3">
    <source>
        <dbReference type="EMBL" id="GEB48822.1"/>
    </source>
</evidence>
<organism evidence="3 4">
    <name type="scientific">Streptomyces cacaoi</name>
    <dbReference type="NCBI Taxonomy" id="1898"/>
    <lineage>
        <taxon>Bacteria</taxon>
        <taxon>Bacillati</taxon>
        <taxon>Actinomycetota</taxon>
        <taxon>Actinomycetes</taxon>
        <taxon>Kitasatosporales</taxon>
        <taxon>Streptomycetaceae</taxon>
        <taxon>Streptomyces</taxon>
    </lineage>
</organism>
<feature type="compositionally biased region" description="Gly residues" evidence="1">
    <location>
        <begin position="26"/>
        <end position="52"/>
    </location>
</feature>
<dbReference type="AlphaFoldDB" id="A0A4Y3QUF3"/>
<keyword evidence="2" id="KW-0472">Membrane</keyword>
<reference evidence="3 4" key="1">
    <citation type="submission" date="2019-06" db="EMBL/GenBank/DDBJ databases">
        <title>Whole genome shotgun sequence of Streptomyces cacaoi subsp. cacaoi NBRC 12748.</title>
        <authorList>
            <person name="Hosoyama A."/>
            <person name="Uohara A."/>
            <person name="Ohji S."/>
            <person name="Ichikawa N."/>
        </authorList>
    </citation>
    <scope>NUCLEOTIDE SEQUENCE [LARGE SCALE GENOMIC DNA]</scope>
    <source>
        <strain evidence="3 4">NBRC 12748</strain>
    </source>
</reference>
<feature type="region of interest" description="Disordered" evidence="1">
    <location>
        <begin position="399"/>
        <end position="423"/>
    </location>
</feature>
<sequence length="459" mass="48078">MAGEGISGGRTGDPDEGAAEEPSGTGARGEGPGEGAGGEGAAGEVRPGGGTSDEGASDEGASRDGSPVSGPPTAGARPTGSLGQRARAWLRRHRKGAWAVVGVVVVLAAGAGLLQSPAGQDWRLARKACEGKLPGDDLETLRTAGHLEDEETFSAPQVGQYGCLLRNDEGKVVVSVQAFTRARDQRRVLGRLGEEAPPYRLLPGALPGYAGDDGEIHLMPECPKLGKDTAGDPRRMLVTTWVPFLESRAERAALLRTAVTLTNHASERLGCDDRQLAAPRDGAVPHDGAQVRLAEVSRTPCAALSRVPLGEGAEGAKVRVRVSERTPVARCSLSVSGADGRRPVLDLVAWYGNWGADSDAQGVGQDRRGRDADGDPTPVWDASRAWATARCGGEAASFDAHWHSGGTADGRAERRVLPRTDEEKGTVLRETVSRFARDEARRRGCDGLDLPGADDRLPE</sequence>
<feature type="transmembrane region" description="Helical" evidence="2">
    <location>
        <begin position="96"/>
        <end position="114"/>
    </location>
</feature>
<protein>
    <submittedName>
        <fullName evidence="3">Uncharacterized protein</fullName>
    </submittedName>
</protein>
<feature type="region of interest" description="Disordered" evidence="1">
    <location>
        <begin position="1"/>
        <end position="83"/>
    </location>
</feature>
<dbReference type="Proteomes" id="UP000319210">
    <property type="component" value="Unassembled WGS sequence"/>
</dbReference>
<keyword evidence="2" id="KW-0812">Transmembrane</keyword>
<feature type="compositionally biased region" description="Basic and acidic residues" evidence="1">
    <location>
        <begin position="410"/>
        <end position="423"/>
    </location>
</feature>
<keyword evidence="4" id="KW-1185">Reference proteome</keyword>
<accession>A0A4Y3QUF3</accession>
<dbReference type="EMBL" id="BJMM01000004">
    <property type="protein sequence ID" value="GEB48822.1"/>
    <property type="molecule type" value="Genomic_DNA"/>
</dbReference>
<evidence type="ECO:0000256" key="1">
    <source>
        <dbReference type="SAM" id="MobiDB-lite"/>
    </source>
</evidence>
<proteinExistence type="predicted"/>
<feature type="region of interest" description="Disordered" evidence="1">
    <location>
        <begin position="358"/>
        <end position="379"/>
    </location>
</feature>
<evidence type="ECO:0000256" key="2">
    <source>
        <dbReference type="SAM" id="Phobius"/>
    </source>
</evidence>
<feature type="compositionally biased region" description="Gly residues" evidence="1">
    <location>
        <begin position="1"/>
        <end position="11"/>
    </location>
</feature>
<gene>
    <name evidence="3" type="ORF">SCA03_13730</name>
</gene>
<evidence type="ECO:0000313" key="4">
    <source>
        <dbReference type="Proteomes" id="UP000319210"/>
    </source>
</evidence>
<name>A0A4Y3QUF3_STRCI</name>
<dbReference type="OrthoDB" id="4317272at2"/>
<keyword evidence="2" id="KW-1133">Transmembrane helix</keyword>
<comment type="caution">
    <text evidence="3">The sequence shown here is derived from an EMBL/GenBank/DDBJ whole genome shotgun (WGS) entry which is preliminary data.</text>
</comment>
<dbReference type="RefSeq" id="WP_086815500.1">
    <property type="nucleotide sequence ID" value="NZ_BJMM01000004.1"/>
</dbReference>